<organism evidence="3 4">
    <name type="scientific">Methylocaldum marinum</name>
    <dbReference type="NCBI Taxonomy" id="1432792"/>
    <lineage>
        <taxon>Bacteria</taxon>
        <taxon>Pseudomonadati</taxon>
        <taxon>Pseudomonadota</taxon>
        <taxon>Gammaproteobacteria</taxon>
        <taxon>Methylococcales</taxon>
        <taxon>Methylococcaceae</taxon>
        <taxon>Methylocaldum</taxon>
    </lineage>
</organism>
<dbReference type="InterPro" id="IPR000182">
    <property type="entry name" value="GNAT_dom"/>
</dbReference>
<dbReference type="KEGG" id="mmai:sS8_3376"/>
<dbReference type="RefSeq" id="WP_119630540.1">
    <property type="nucleotide sequence ID" value="NZ_AP017928.1"/>
</dbReference>
<proteinExistence type="predicted"/>
<evidence type="ECO:0000259" key="2">
    <source>
        <dbReference type="Pfam" id="PF13302"/>
    </source>
</evidence>
<dbReference type="OrthoDB" id="9798081at2"/>
<dbReference type="InterPro" id="IPR051531">
    <property type="entry name" value="N-acetyltransferase"/>
</dbReference>
<dbReference type="Gene3D" id="3.40.630.30">
    <property type="match status" value="1"/>
</dbReference>
<accession>A0A250KUX0</accession>
<dbReference type="SUPFAM" id="SSF55729">
    <property type="entry name" value="Acyl-CoA N-acyltransferases (Nat)"/>
    <property type="match status" value="1"/>
</dbReference>
<reference evidence="3 4" key="1">
    <citation type="submission" date="2016-12" db="EMBL/GenBank/DDBJ databases">
        <title>Genome sequencing of Methylocaldum marinum.</title>
        <authorList>
            <person name="Takeuchi M."/>
            <person name="Kamagata Y."/>
            <person name="Hiraoka S."/>
            <person name="Oshima K."/>
            <person name="Hattori M."/>
            <person name="Iwasaki W."/>
        </authorList>
    </citation>
    <scope>NUCLEOTIDE SEQUENCE [LARGE SCALE GENOMIC DNA]</scope>
    <source>
        <strain evidence="3 4">S8</strain>
    </source>
</reference>
<dbReference type="Pfam" id="PF13302">
    <property type="entry name" value="Acetyltransf_3"/>
    <property type="match status" value="1"/>
</dbReference>
<evidence type="ECO:0000313" key="4">
    <source>
        <dbReference type="Proteomes" id="UP000266313"/>
    </source>
</evidence>
<name>A0A250KUX0_9GAMM</name>
<sequence>MDTIDTGPFAASRSPASMADAARRRHDYPGTELLRTRRLVLRGLRFRDLSALSALHREPSVRALLLEPAPASALENAGLIIQANRLYEEHPGLGIWHAADAEDRFVGLFSLVPLAGGSAVELGARLLPSAGGRLYSLEGSRALRDMAFERLGLPCLHGYCHPENTVVPLLFRRLGFTAMGETTHHAHRALAFRLDRHDWSERNRHRTENL</sequence>
<gene>
    <name evidence="3" type="ORF">sS8_3376</name>
</gene>
<evidence type="ECO:0000313" key="3">
    <source>
        <dbReference type="EMBL" id="BBA35314.1"/>
    </source>
</evidence>
<dbReference type="InterPro" id="IPR016181">
    <property type="entry name" value="Acyl_CoA_acyltransferase"/>
</dbReference>
<protein>
    <recommendedName>
        <fullName evidence="2">N-acetyltransferase domain-containing protein</fullName>
    </recommendedName>
</protein>
<feature type="domain" description="N-acetyltransferase" evidence="2">
    <location>
        <begin position="38"/>
        <end position="177"/>
    </location>
</feature>
<dbReference type="Proteomes" id="UP000266313">
    <property type="component" value="Chromosome"/>
</dbReference>
<feature type="region of interest" description="Disordered" evidence="1">
    <location>
        <begin position="1"/>
        <end position="22"/>
    </location>
</feature>
<dbReference type="AlphaFoldDB" id="A0A250KUX0"/>
<keyword evidence="4" id="KW-1185">Reference proteome</keyword>
<dbReference type="PANTHER" id="PTHR43792:SF1">
    <property type="entry name" value="N-ACETYLTRANSFERASE DOMAIN-CONTAINING PROTEIN"/>
    <property type="match status" value="1"/>
</dbReference>
<evidence type="ECO:0000256" key="1">
    <source>
        <dbReference type="SAM" id="MobiDB-lite"/>
    </source>
</evidence>
<dbReference type="PANTHER" id="PTHR43792">
    <property type="entry name" value="GNAT FAMILY, PUTATIVE (AFU_ORTHOLOGUE AFUA_3G00765)-RELATED-RELATED"/>
    <property type="match status" value="1"/>
</dbReference>
<dbReference type="EMBL" id="AP017928">
    <property type="protein sequence ID" value="BBA35314.1"/>
    <property type="molecule type" value="Genomic_DNA"/>
</dbReference>
<dbReference type="GO" id="GO:0016747">
    <property type="term" value="F:acyltransferase activity, transferring groups other than amino-acyl groups"/>
    <property type="evidence" value="ECO:0007669"/>
    <property type="project" value="InterPro"/>
</dbReference>